<feature type="transmembrane region" description="Helical" evidence="7">
    <location>
        <begin position="88"/>
        <end position="111"/>
    </location>
</feature>
<dbReference type="CDD" id="cd17321">
    <property type="entry name" value="MFS_MMR_MDR_like"/>
    <property type="match status" value="1"/>
</dbReference>
<keyword evidence="3" id="KW-1003">Cell membrane</keyword>
<feature type="transmembrane region" description="Helical" evidence="7">
    <location>
        <begin position="306"/>
        <end position="328"/>
    </location>
</feature>
<evidence type="ECO:0000313" key="10">
    <source>
        <dbReference type="Proteomes" id="UP000572680"/>
    </source>
</evidence>
<evidence type="ECO:0000256" key="1">
    <source>
        <dbReference type="ARBA" id="ARBA00004651"/>
    </source>
</evidence>
<evidence type="ECO:0000313" key="9">
    <source>
        <dbReference type="EMBL" id="MBA8952687.1"/>
    </source>
</evidence>
<dbReference type="PANTHER" id="PTHR42718:SF47">
    <property type="entry name" value="METHYL VIOLOGEN RESISTANCE PROTEIN SMVA"/>
    <property type="match status" value="1"/>
</dbReference>
<keyword evidence="6 7" id="KW-0472">Membrane</keyword>
<dbReference type="EMBL" id="JACJIA010000005">
    <property type="protein sequence ID" value="MBA8952687.1"/>
    <property type="molecule type" value="Genomic_DNA"/>
</dbReference>
<evidence type="ECO:0000256" key="4">
    <source>
        <dbReference type="ARBA" id="ARBA00022692"/>
    </source>
</evidence>
<feature type="transmembrane region" description="Helical" evidence="7">
    <location>
        <begin position="340"/>
        <end position="359"/>
    </location>
</feature>
<dbReference type="Gene3D" id="1.20.1250.20">
    <property type="entry name" value="MFS general substrate transporter like domains"/>
    <property type="match status" value="1"/>
</dbReference>
<feature type="transmembrane region" description="Helical" evidence="7">
    <location>
        <begin position="117"/>
        <end position="139"/>
    </location>
</feature>
<keyword evidence="5 7" id="KW-1133">Transmembrane helix</keyword>
<keyword evidence="2" id="KW-0813">Transport</keyword>
<feature type="transmembrane region" description="Helical" evidence="7">
    <location>
        <begin position="275"/>
        <end position="300"/>
    </location>
</feature>
<comment type="caution">
    <text evidence="9">The sequence shown here is derived from an EMBL/GenBank/DDBJ whole genome shotgun (WGS) entry which is preliminary data.</text>
</comment>
<evidence type="ECO:0000259" key="8">
    <source>
        <dbReference type="PROSITE" id="PS50850"/>
    </source>
</evidence>
<protein>
    <submittedName>
        <fullName evidence="9">DHA2 family multidrug resistance protein-like MFS transporter</fullName>
    </submittedName>
</protein>
<keyword evidence="4 7" id="KW-0812">Transmembrane</keyword>
<evidence type="ECO:0000256" key="6">
    <source>
        <dbReference type="ARBA" id="ARBA00023136"/>
    </source>
</evidence>
<feature type="transmembrane region" description="Helical" evidence="7">
    <location>
        <begin position="146"/>
        <end position="166"/>
    </location>
</feature>
<organism evidence="9 10">
    <name type="scientific">Actinomadura namibiensis</name>
    <dbReference type="NCBI Taxonomy" id="182080"/>
    <lineage>
        <taxon>Bacteria</taxon>
        <taxon>Bacillati</taxon>
        <taxon>Actinomycetota</taxon>
        <taxon>Actinomycetes</taxon>
        <taxon>Streptosporangiales</taxon>
        <taxon>Thermomonosporaceae</taxon>
        <taxon>Actinomadura</taxon>
    </lineage>
</organism>
<dbReference type="AlphaFoldDB" id="A0A7W3LR27"/>
<dbReference type="PANTHER" id="PTHR42718">
    <property type="entry name" value="MAJOR FACILITATOR SUPERFAMILY MULTIDRUG TRANSPORTER MFSC"/>
    <property type="match status" value="1"/>
</dbReference>
<dbReference type="PROSITE" id="PS50850">
    <property type="entry name" value="MFS"/>
    <property type="match status" value="1"/>
</dbReference>
<name>A0A7W3LR27_ACTNM</name>
<evidence type="ECO:0000256" key="5">
    <source>
        <dbReference type="ARBA" id="ARBA00022989"/>
    </source>
</evidence>
<comment type="subcellular location">
    <subcellularLocation>
        <location evidence="1">Cell membrane</location>
        <topology evidence="1">Multi-pass membrane protein</topology>
    </subcellularLocation>
</comment>
<feature type="transmembrane region" description="Helical" evidence="7">
    <location>
        <begin position="208"/>
        <end position="225"/>
    </location>
</feature>
<sequence>MDIATTSGDGAPPRAGRREWTGLAVLTLPTLLLALDMSVLYLALPRLSADLGADAVEQLWIMDVYGFMIAGFLVTMGSLGDRIGRRRLLLVGSAAFAAASVLAACSTGPAMLIGARAVLGIAGATLMPSTLALIGNMFADARQRGVAIAVWMSAFMGGTAVGPLVGGALLEHFWWGSAFLLGVPVMVLLMATAPFLLPEYRDPRGGRLDLASVALSLGAVLPLVYGLKEIARQGPAAGPALAAVAGLAVGALFVRRQRRLADPLLDLRLVADRSIRAGLTIMLLGAVTMVGSFLLISLYLQLVAGLSPFVAGLWTIPGAVAMVAGTTLSPLAARRLRPAYVLAAGMAVAATGLLLIAQVRDSSDVGVLVLGHVVVCFGAGPMGAICTELVLGAAPPERAGSASAMSETSAEFGIALGVAALGSLAGAVYRADLEVPGGVPGDAAAAARGGITGAAEAAGRLPGAAGAELLEAARAAFVTGLQVTVVLSAVLAAGLAVLAAVTLRHLRPTEAAPDGARRDPVPVAD</sequence>
<feature type="transmembrane region" description="Helical" evidence="7">
    <location>
        <begin position="475"/>
        <end position="501"/>
    </location>
</feature>
<feature type="transmembrane region" description="Helical" evidence="7">
    <location>
        <begin position="20"/>
        <end position="44"/>
    </location>
</feature>
<gene>
    <name evidence="9" type="ORF">HNR61_004333</name>
</gene>
<feature type="domain" description="Major facilitator superfamily (MFS) profile" evidence="8">
    <location>
        <begin position="22"/>
        <end position="511"/>
    </location>
</feature>
<feature type="transmembrane region" description="Helical" evidence="7">
    <location>
        <begin position="59"/>
        <end position="76"/>
    </location>
</feature>
<dbReference type="GO" id="GO:0022857">
    <property type="term" value="F:transmembrane transporter activity"/>
    <property type="evidence" value="ECO:0007669"/>
    <property type="project" value="InterPro"/>
</dbReference>
<reference evidence="9 10" key="1">
    <citation type="submission" date="2020-08" db="EMBL/GenBank/DDBJ databases">
        <title>Genomic Encyclopedia of Type Strains, Phase IV (KMG-IV): sequencing the most valuable type-strain genomes for metagenomic binning, comparative biology and taxonomic classification.</title>
        <authorList>
            <person name="Goeker M."/>
        </authorList>
    </citation>
    <scope>NUCLEOTIDE SEQUENCE [LARGE SCALE GENOMIC DNA]</scope>
    <source>
        <strain evidence="9 10">DSM 44197</strain>
    </source>
</reference>
<feature type="transmembrane region" description="Helical" evidence="7">
    <location>
        <begin position="172"/>
        <end position="196"/>
    </location>
</feature>
<evidence type="ECO:0000256" key="7">
    <source>
        <dbReference type="SAM" id="Phobius"/>
    </source>
</evidence>
<feature type="transmembrane region" description="Helical" evidence="7">
    <location>
        <begin position="412"/>
        <end position="431"/>
    </location>
</feature>
<dbReference type="InterPro" id="IPR036259">
    <property type="entry name" value="MFS_trans_sf"/>
</dbReference>
<proteinExistence type="predicted"/>
<accession>A0A7W3LR27</accession>
<dbReference type="InterPro" id="IPR011701">
    <property type="entry name" value="MFS"/>
</dbReference>
<dbReference type="SUPFAM" id="SSF103473">
    <property type="entry name" value="MFS general substrate transporter"/>
    <property type="match status" value="1"/>
</dbReference>
<evidence type="ECO:0000256" key="3">
    <source>
        <dbReference type="ARBA" id="ARBA00022475"/>
    </source>
</evidence>
<feature type="transmembrane region" description="Helical" evidence="7">
    <location>
        <begin position="365"/>
        <end position="391"/>
    </location>
</feature>
<feature type="transmembrane region" description="Helical" evidence="7">
    <location>
        <begin position="237"/>
        <end position="254"/>
    </location>
</feature>
<evidence type="ECO:0000256" key="2">
    <source>
        <dbReference type="ARBA" id="ARBA00022448"/>
    </source>
</evidence>
<keyword evidence="10" id="KW-1185">Reference proteome</keyword>
<dbReference type="Pfam" id="PF07690">
    <property type="entry name" value="MFS_1"/>
    <property type="match status" value="1"/>
</dbReference>
<dbReference type="GO" id="GO:0005886">
    <property type="term" value="C:plasma membrane"/>
    <property type="evidence" value="ECO:0007669"/>
    <property type="project" value="UniProtKB-SubCell"/>
</dbReference>
<dbReference type="Proteomes" id="UP000572680">
    <property type="component" value="Unassembled WGS sequence"/>
</dbReference>
<dbReference type="InterPro" id="IPR020846">
    <property type="entry name" value="MFS_dom"/>
</dbReference>